<dbReference type="VEuPathDB" id="MicrosporidiaDB:HERIO_796"/>
<comment type="caution">
    <text evidence="2">The sequence shown here is derived from an EMBL/GenBank/DDBJ whole genome shotgun (WGS) entry which is preliminary data.</text>
</comment>
<keyword evidence="1" id="KW-0472">Membrane</keyword>
<evidence type="ECO:0000313" key="3">
    <source>
        <dbReference type="Proteomes" id="UP000192356"/>
    </source>
</evidence>
<proteinExistence type="predicted"/>
<keyword evidence="1" id="KW-0812">Transmembrane</keyword>
<reference evidence="2 3" key="1">
    <citation type="journal article" date="2017" name="Environ. Microbiol.">
        <title>Decay of the glycolytic pathway and adaptation to intranuclear parasitism within Enterocytozoonidae microsporidia.</title>
        <authorList>
            <person name="Wiredu Boakye D."/>
            <person name="Jaroenlak P."/>
            <person name="Prachumwat A."/>
            <person name="Williams T.A."/>
            <person name="Bateman K.S."/>
            <person name="Itsathitphaisarn O."/>
            <person name="Sritunyalucksana K."/>
            <person name="Paszkiewicz K.H."/>
            <person name="Moore K.A."/>
            <person name="Stentiford G.D."/>
            <person name="Williams B.A."/>
        </authorList>
    </citation>
    <scope>NUCLEOTIDE SEQUENCE [LARGE SCALE GENOMIC DNA]</scope>
    <source>
        <strain evidence="2 3">GB1</strain>
    </source>
</reference>
<protein>
    <submittedName>
        <fullName evidence="2">Uncharacterized protein</fullName>
    </submittedName>
</protein>
<organism evidence="2 3">
    <name type="scientific">Hepatospora eriocheir</name>
    <dbReference type="NCBI Taxonomy" id="1081669"/>
    <lineage>
        <taxon>Eukaryota</taxon>
        <taxon>Fungi</taxon>
        <taxon>Fungi incertae sedis</taxon>
        <taxon>Microsporidia</taxon>
        <taxon>Hepatosporidae</taxon>
        <taxon>Hepatospora</taxon>
    </lineage>
</organism>
<dbReference type="AlphaFoldDB" id="A0A1X0QC13"/>
<feature type="transmembrane region" description="Helical" evidence="1">
    <location>
        <begin position="12"/>
        <end position="35"/>
    </location>
</feature>
<name>A0A1X0QC13_9MICR</name>
<gene>
    <name evidence="2" type="ORF">HERIO_796</name>
</gene>
<dbReference type="EMBL" id="LVKB01000027">
    <property type="protein sequence ID" value="ORD97339.1"/>
    <property type="molecule type" value="Genomic_DNA"/>
</dbReference>
<dbReference type="VEuPathDB" id="MicrosporidiaDB:A0H76_678"/>
<evidence type="ECO:0000256" key="1">
    <source>
        <dbReference type="SAM" id="Phobius"/>
    </source>
</evidence>
<accession>A0A1X0QC13</accession>
<dbReference type="Proteomes" id="UP000192356">
    <property type="component" value="Unassembled WGS sequence"/>
</dbReference>
<sequence length="256" mass="30525">MIKLNRERTHKLIIFMIIMMNTLLLIAIVLIAINYSNDENNSNSNINVIESKIKKIIDENSEKYLKVIEETVNEFLTNFKNNVLAKRKEFDKNTDEFDTEFKNDIDNLLKIILKILTKISDNIYGLRINLNEFLNLFLEKIVEDKDREIIFLNKNLEETTKIHEDCENVYDTIKSMLIDNLIEKLKNLYFSIKNNTLDKENITIDILRSLLEININEQKKLLSDIKIIQKHIKYDYEKELEYNKFLTEIIKLLEEE</sequence>
<evidence type="ECO:0000313" key="2">
    <source>
        <dbReference type="EMBL" id="ORD97339.1"/>
    </source>
</evidence>
<keyword evidence="1" id="KW-1133">Transmembrane helix</keyword>
<keyword evidence="3" id="KW-1185">Reference proteome</keyword>